<accession>A0A8K1T1H1</accession>
<evidence type="ECO:0000313" key="1">
    <source>
        <dbReference type="EMBL" id="UFX99831.1"/>
    </source>
</evidence>
<reference evidence="1" key="1">
    <citation type="submission" date="2018-03" db="EMBL/GenBank/DDBJ databases">
        <title>Draft genome sequences of Megaviruse, new member of the family Mimiviridae isolated from water in Shanghai, China.</title>
        <authorList>
            <person name="Xia Y."/>
        </authorList>
    </citation>
    <scope>NUCLEOTIDE SEQUENCE</scope>
    <source>
        <strain evidence="1">SH</strain>
    </source>
</reference>
<name>A0A8K1T1H1_9VIRU</name>
<proteinExistence type="predicted"/>
<organism evidence="1">
    <name type="scientific">Megavirus baoshan</name>
    <dbReference type="NCBI Taxonomy" id="2496520"/>
    <lineage>
        <taxon>Viruses</taxon>
        <taxon>Varidnaviria</taxon>
        <taxon>Bamfordvirae</taxon>
        <taxon>Nucleocytoviricota</taxon>
        <taxon>Megaviricetes</taxon>
        <taxon>Imitervirales</taxon>
        <taxon>Mimiviridae</taxon>
        <taxon>Megamimivirinae</taxon>
        <taxon>Megavirus</taxon>
        <taxon>Megavirus baoshanense</taxon>
    </lineage>
</organism>
<dbReference type="EMBL" id="MH046811">
    <property type="protein sequence ID" value="UFX99831.1"/>
    <property type="molecule type" value="Genomic_DNA"/>
</dbReference>
<gene>
    <name evidence="1" type="ORF">Mb0630</name>
</gene>
<protein>
    <submittedName>
        <fullName evidence="1">Uncharacterized protein</fullName>
    </submittedName>
</protein>
<sequence length="71" mass="8501">MNKELVDYTLDNIYNQTFYNMYPINRPIKKSKSESNTLFSDNYNNAALIEQMKQDCRAKTTFISRDFDKFI</sequence>